<proteinExistence type="predicted"/>
<dbReference type="Gene3D" id="1.10.260.40">
    <property type="entry name" value="lambda repressor-like DNA-binding domains"/>
    <property type="match status" value="1"/>
</dbReference>
<dbReference type="SUPFAM" id="SSF47413">
    <property type="entry name" value="lambda repressor-like DNA-binding domains"/>
    <property type="match status" value="1"/>
</dbReference>
<dbReference type="GO" id="GO:0003677">
    <property type="term" value="F:DNA binding"/>
    <property type="evidence" value="ECO:0007669"/>
    <property type="project" value="InterPro"/>
</dbReference>
<reference evidence="2 3" key="1">
    <citation type="submission" date="2019-03" db="EMBL/GenBank/DDBJ databases">
        <title>Genomic Encyclopedia of Type Strains, Phase IV (KMG-IV): sequencing the most valuable type-strain genomes for metagenomic binning, comparative biology and taxonomic classification.</title>
        <authorList>
            <person name="Goeker M."/>
        </authorList>
    </citation>
    <scope>NUCLEOTIDE SEQUENCE [LARGE SCALE GENOMIC DNA]</scope>
    <source>
        <strain evidence="2 3">DSM 45765</strain>
    </source>
</reference>
<dbReference type="EMBL" id="SLXQ01000001">
    <property type="protein sequence ID" value="TCP57358.1"/>
    <property type="molecule type" value="Genomic_DNA"/>
</dbReference>
<dbReference type="OrthoDB" id="4285266at2"/>
<evidence type="ECO:0000259" key="1">
    <source>
        <dbReference type="PROSITE" id="PS50943"/>
    </source>
</evidence>
<dbReference type="InterPro" id="IPR043917">
    <property type="entry name" value="DUF5753"/>
</dbReference>
<comment type="caution">
    <text evidence="2">The sequence shown here is derived from an EMBL/GenBank/DDBJ whole genome shotgun (WGS) entry which is preliminary data.</text>
</comment>
<dbReference type="CDD" id="cd00093">
    <property type="entry name" value="HTH_XRE"/>
    <property type="match status" value="1"/>
</dbReference>
<dbReference type="Proteomes" id="UP000294911">
    <property type="component" value="Unassembled WGS sequence"/>
</dbReference>
<organism evidence="2 3">
    <name type="scientific">Tamaricihabitans halophyticus</name>
    <dbReference type="NCBI Taxonomy" id="1262583"/>
    <lineage>
        <taxon>Bacteria</taxon>
        <taxon>Bacillati</taxon>
        <taxon>Actinomycetota</taxon>
        <taxon>Actinomycetes</taxon>
        <taxon>Pseudonocardiales</taxon>
        <taxon>Pseudonocardiaceae</taxon>
        <taxon>Tamaricihabitans</taxon>
    </lineage>
</organism>
<gene>
    <name evidence="2" type="ORF">EV191_1011313</name>
</gene>
<dbReference type="Pfam" id="PF13560">
    <property type="entry name" value="HTH_31"/>
    <property type="match status" value="1"/>
</dbReference>
<evidence type="ECO:0000313" key="2">
    <source>
        <dbReference type="EMBL" id="TCP57358.1"/>
    </source>
</evidence>
<dbReference type="AlphaFoldDB" id="A0A4R2R6A4"/>
<keyword evidence="3" id="KW-1185">Reference proteome</keyword>
<dbReference type="RefSeq" id="WP_132875843.1">
    <property type="nucleotide sequence ID" value="NZ_SLXQ01000001.1"/>
</dbReference>
<dbReference type="InterPro" id="IPR010982">
    <property type="entry name" value="Lambda_DNA-bd_dom_sf"/>
</dbReference>
<dbReference type="PROSITE" id="PS50943">
    <property type="entry name" value="HTH_CROC1"/>
    <property type="match status" value="1"/>
</dbReference>
<sequence>MAGSSAPLRRLGAELRRLREATGRTQTDVGAEIGRTHATLVNWELGKTKISKSDLVCLLAELRAPTEVRKGLEQLRQDSNQGKSQWAVYGLPDWLRPLVSFEEDAIALSTFEPVIIPGLLQTEEYARATHLTAPHVVAPQDVDRWVAARQQRQRRLDEVNPLRLHAVIAEAALRLRVGGPEVMAAQLARLCEAAETANVTIQVLPSTRGELAGVASNFTVLHFADPGVDPPLGYFDGPLGGYLISDEGDVAAMIKMFADLGAPALNEADSLSLLSAILAEYR</sequence>
<dbReference type="Pfam" id="PF19054">
    <property type="entry name" value="DUF5753"/>
    <property type="match status" value="1"/>
</dbReference>
<feature type="domain" description="HTH cro/C1-type" evidence="1">
    <location>
        <begin position="15"/>
        <end position="69"/>
    </location>
</feature>
<protein>
    <submittedName>
        <fullName evidence="2">Helix-turn-helix protein</fullName>
    </submittedName>
</protein>
<dbReference type="SMART" id="SM00530">
    <property type="entry name" value="HTH_XRE"/>
    <property type="match status" value="1"/>
</dbReference>
<dbReference type="InterPro" id="IPR001387">
    <property type="entry name" value="Cro/C1-type_HTH"/>
</dbReference>
<evidence type="ECO:0000313" key="3">
    <source>
        <dbReference type="Proteomes" id="UP000294911"/>
    </source>
</evidence>
<accession>A0A4R2R6A4</accession>
<name>A0A4R2R6A4_9PSEU</name>